<dbReference type="RefSeq" id="WP_244682887.1">
    <property type="nucleotide sequence ID" value="NZ_JALIRM010000013.1"/>
</dbReference>
<comment type="caution">
    <text evidence="1">The sequence shown here is derived from an EMBL/GenBank/DDBJ whole genome shotgun (WGS) entry which is preliminary data.</text>
</comment>
<dbReference type="Pfam" id="PF22752">
    <property type="entry name" value="DUF488-N3i"/>
    <property type="match status" value="1"/>
</dbReference>
<dbReference type="PANTHER" id="PTHR36849:SF1">
    <property type="entry name" value="CYTOPLASMIC PROTEIN"/>
    <property type="match status" value="1"/>
</dbReference>
<organism evidence="1 2">
    <name type="scientific">Lederbergia wuyishanensis</name>
    <dbReference type="NCBI Taxonomy" id="1347903"/>
    <lineage>
        <taxon>Bacteria</taxon>
        <taxon>Bacillati</taxon>
        <taxon>Bacillota</taxon>
        <taxon>Bacilli</taxon>
        <taxon>Bacillales</taxon>
        <taxon>Bacillaceae</taxon>
        <taxon>Lederbergia</taxon>
    </lineage>
</organism>
<keyword evidence="2" id="KW-1185">Reference proteome</keyword>
<reference evidence="1 2" key="1">
    <citation type="submission" date="2023-07" db="EMBL/GenBank/DDBJ databases">
        <title>Genomic Encyclopedia of Type Strains, Phase IV (KMG-IV): sequencing the most valuable type-strain genomes for metagenomic binning, comparative biology and taxonomic classification.</title>
        <authorList>
            <person name="Goeker M."/>
        </authorList>
    </citation>
    <scope>NUCLEOTIDE SEQUENCE [LARGE SCALE GENOMIC DNA]</scope>
    <source>
        <strain evidence="1 2">DSM 27848</strain>
    </source>
</reference>
<gene>
    <name evidence="1" type="ORF">J2S14_003420</name>
</gene>
<evidence type="ECO:0000313" key="2">
    <source>
        <dbReference type="Proteomes" id="UP001232343"/>
    </source>
</evidence>
<name>A0ABU0D8A4_9BACI</name>
<dbReference type="Proteomes" id="UP001232343">
    <property type="component" value="Unassembled WGS sequence"/>
</dbReference>
<accession>A0ABU0D8A4</accession>
<dbReference type="PANTHER" id="PTHR36849">
    <property type="entry name" value="CYTOPLASMIC PROTEIN-RELATED"/>
    <property type="match status" value="1"/>
</dbReference>
<proteinExistence type="predicted"/>
<dbReference type="InterPro" id="IPR052552">
    <property type="entry name" value="YeaO-like"/>
</dbReference>
<protein>
    <submittedName>
        <fullName evidence="1">Uncharacterized protein YeaO (DUF488 family)</fullName>
    </submittedName>
</protein>
<dbReference type="EMBL" id="JAUSUO010000010">
    <property type="protein sequence ID" value="MDQ0344576.1"/>
    <property type="molecule type" value="Genomic_DNA"/>
</dbReference>
<evidence type="ECO:0000313" key="1">
    <source>
        <dbReference type="EMBL" id="MDQ0344576.1"/>
    </source>
</evidence>
<sequence length="117" mass="14014">MGIKLKRAYEVATKEDGMRVLVDRLWPRGVSKELLKIDYWMKDIAPSKELRKWFNHDPEKFDEFKQKYNVELRYNNQFKELKELVSKQKGNVTLVYAAKDEEHNQAIVLKEIIDNKN</sequence>